<dbReference type="Proteomes" id="UP001461498">
    <property type="component" value="Unassembled WGS sequence"/>
</dbReference>
<gene>
    <name evidence="2" type="ORF">O3M35_012182</name>
</gene>
<feature type="transmembrane region" description="Helical" evidence="1">
    <location>
        <begin position="33"/>
        <end position="52"/>
    </location>
</feature>
<proteinExistence type="predicted"/>
<evidence type="ECO:0000256" key="1">
    <source>
        <dbReference type="SAM" id="Phobius"/>
    </source>
</evidence>
<comment type="caution">
    <text evidence="2">The sequence shown here is derived from an EMBL/GenBank/DDBJ whole genome shotgun (WGS) entry which is preliminary data.</text>
</comment>
<reference evidence="2 3" key="1">
    <citation type="submission" date="2022-12" db="EMBL/GenBank/DDBJ databases">
        <title>Chromosome-level genome assembly of true bugs.</title>
        <authorList>
            <person name="Ma L."/>
            <person name="Li H."/>
        </authorList>
    </citation>
    <scope>NUCLEOTIDE SEQUENCE [LARGE SCALE GENOMIC DNA]</scope>
    <source>
        <strain evidence="2">Lab_2022b</strain>
    </source>
</reference>
<dbReference type="EMBL" id="JAPXFL010000009">
    <property type="protein sequence ID" value="KAK9501466.1"/>
    <property type="molecule type" value="Genomic_DNA"/>
</dbReference>
<dbReference type="AlphaFoldDB" id="A0AAW1CSP1"/>
<protein>
    <submittedName>
        <fullName evidence="2">Uncharacterized protein</fullName>
    </submittedName>
</protein>
<accession>A0AAW1CSP1</accession>
<keyword evidence="3" id="KW-1185">Reference proteome</keyword>
<sequence>MLRFYESSKRACRNINIDVRVIISSSLNRALQLSLYFFFIIIRIAFFCNLNITDESVDVLHSSIP</sequence>
<keyword evidence="1" id="KW-1133">Transmembrane helix</keyword>
<keyword evidence="1" id="KW-0472">Membrane</keyword>
<evidence type="ECO:0000313" key="3">
    <source>
        <dbReference type="Proteomes" id="UP001461498"/>
    </source>
</evidence>
<organism evidence="2 3">
    <name type="scientific">Rhynocoris fuscipes</name>
    <dbReference type="NCBI Taxonomy" id="488301"/>
    <lineage>
        <taxon>Eukaryota</taxon>
        <taxon>Metazoa</taxon>
        <taxon>Ecdysozoa</taxon>
        <taxon>Arthropoda</taxon>
        <taxon>Hexapoda</taxon>
        <taxon>Insecta</taxon>
        <taxon>Pterygota</taxon>
        <taxon>Neoptera</taxon>
        <taxon>Paraneoptera</taxon>
        <taxon>Hemiptera</taxon>
        <taxon>Heteroptera</taxon>
        <taxon>Panheteroptera</taxon>
        <taxon>Cimicomorpha</taxon>
        <taxon>Reduviidae</taxon>
        <taxon>Harpactorinae</taxon>
        <taxon>Harpactorini</taxon>
        <taxon>Rhynocoris</taxon>
    </lineage>
</organism>
<keyword evidence="1" id="KW-0812">Transmembrane</keyword>
<name>A0AAW1CSP1_9HEMI</name>
<evidence type="ECO:0000313" key="2">
    <source>
        <dbReference type="EMBL" id="KAK9501466.1"/>
    </source>
</evidence>